<dbReference type="EMBL" id="JFKE01000001">
    <property type="protein sequence ID" value="KAJ57051.1"/>
    <property type="molecule type" value="Genomic_DNA"/>
</dbReference>
<protein>
    <submittedName>
        <fullName evidence="8">Beta-xylosidase</fullName>
    </submittedName>
</protein>
<proteinExistence type="inferred from homology"/>
<dbReference type="SUPFAM" id="SSF75005">
    <property type="entry name" value="Arabinanase/levansucrase/invertase"/>
    <property type="match status" value="1"/>
</dbReference>
<evidence type="ECO:0000256" key="1">
    <source>
        <dbReference type="ARBA" id="ARBA00009865"/>
    </source>
</evidence>
<gene>
    <name evidence="8" type="ORF">ACMU_00740</name>
</gene>
<comment type="caution">
    <text evidence="8">The sequence shown here is derived from an EMBL/GenBank/DDBJ whole genome shotgun (WGS) entry which is preliminary data.</text>
</comment>
<evidence type="ECO:0000259" key="7">
    <source>
        <dbReference type="Pfam" id="PF17851"/>
    </source>
</evidence>
<dbReference type="GO" id="GO:0004553">
    <property type="term" value="F:hydrolase activity, hydrolyzing O-glycosyl compounds"/>
    <property type="evidence" value="ECO:0007669"/>
    <property type="project" value="InterPro"/>
</dbReference>
<dbReference type="Pfam" id="PF17851">
    <property type="entry name" value="GH43_C2"/>
    <property type="match status" value="1"/>
</dbReference>
<dbReference type="PANTHER" id="PTHR42812:SF12">
    <property type="entry name" value="BETA-XYLOSIDASE-RELATED"/>
    <property type="match status" value="1"/>
</dbReference>
<evidence type="ECO:0000256" key="4">
    <source>
        <dbReference type="PIRSR" id="PIRSR606710-1"/>
    </source>
</evidence>
<organism evidence="8 9">
    <name type="scientific">Actibacterium mucosum KCTC 23349</name>
    <dbReference type="NCBI Taxonomy" id="1454373"/>
    <lineage>
        <taxon>Bacteria</taxon>
        <taxon>Pseudomonadati</taxon>
        <taxon>Pseudomonadota</taxon>
        <taxon>Alphaproteobacteria</taxon>
        <taxon>Rhodobacterales</taxon>
        <taxon>Roseobacteraceae</taxon>
        <taxon>Actibacterium</taxon>
    </lineage>
</organism>
<feature type="active site" description="Proton acceptor" evidence="4">
    <location>
        <position position="12"/>
    </location>
</feature>
<dbReference type="STRING" id="1454373.ACMU_00740"/>
<dbReference type="Pfam" id="PF04616">
    <property type="entry name" value="Glyco_hydro_43"/>
    <property type="match status" value="1"/>
</dbReference>
<keyword evidence="2 6" id="KW-0378">Hydrolase</keyword>
<dbReference type="GO" id="GO:0005975">
    <property type="term" value="P:carbohydrate metabolic process"/>
    <property type="evidence" value="ECO:0007669"/>
    <property type="project" value="InterPro"/>
</dbReference>
<evidence type="ECO:0000256" key="6">
    <source>
        <dbReference type="RuleBase" id="RU361187"/>
    </source>
</evidence>
<dbReference type="Proteomes" id="UP000026249">
    <property type="component" value="Unassembled WGS sequence"/>
</dbReference>
<dbReference type="Gene3D" id="2.60.120.200">
    <property type="match status" value="1"/>
</dbReference>
<sequence length="527" mass="59124">MTNPILPGFHPDPSICRVGGTYYVATSTFEWFPGVEINASEDLQNWRLVSRPLDRASLLDMRGEPDSCGVWAPCLSYADGLFWLVYTDVKRYNGNYKDTHNYVTTAPSIEGPWSEPVYLNSSGFDASIFHDDDGRKWHVNMDWDYRGQLPGRSFFGGIVLQEYDHDARRLVGPIKRIFTRTKKDCTEGPHIFKRDGWYYLTLAEGGTGYNHVVTYARSRNIDGPYEVGDKSYLITAADAPDEPLQRTGHGQYIEAPDGTFWHTFLCSRPLPGTRRSPLGRETAIAQVEWTDDGWLTLDKARYDVATDGFADDDVVYAFGAKLHPDFQWLRTPEPERLFDTTAHEGHLRLIGRESIGSLYESALVARRQTGWRYSAECALDCDPRDYKTQAGLTAYYNSTQFHYLHVSRDDDGRRVLGIQSCAGAWPDGHVSLPLGEGYPIPDGPVELGVDVDLTVLQFRWRIAGGTWAPIGPKLDASALSDEGGRGEHACFTGAFVGMAAQDNSGTAWTADFSRFAYKNRKEERNDG</sequence>
<keyword evidence="3 6" id="KW-0326">Glycosidase</keyword>
<dbReference type="InterPro" id="IPR006710">
    <property type="entry name" value="Glyco_hydro_43"/>
</dbReference>
<evidence type="ECO:0000256" key="3">
    <source>
        <dbReference type="ARBA" id="ARBA00023295"/>
    </source>
</evidence>
<reference evidence="8 9" key="1">
    <citation type="submission" date="2014-03" db="EMBL/GenBank/DDBJ databases">
        <title>Draft Genome Sequence of Actibacterium mucosum KCTC 23349, a Marine Alphaproteobacterium with Complex Ionic Requirements Isolated from Mediterranean Seawater at Malvarrosa Beach, Valencia, Spain.</title>
        <authorList>
            <person name="Arahal D.R."/>
            <person name="Shao Z."/>
            <person name="Lai Q."/>
            <person name="Pujalte M.J."/>
        </authorList>
    </citation>
    <scope>NUCLEOTIDE SEQUENCE [LARGE SCALE GENOMIC DNA]</scope>
    <source>
        <strain evidence="8 9">KCTC 23349</strain>
    </source>
</reference>
<evidence type="ECO:0000256" key="2">
    <source>
        <dbReference type="ARBA" id="ARBA00022801"/>
    </source>
</evidence>
<feature type="site" description="Important for catalytic activity, responsible for pKa modulation of the active site Glu and correct orientation of both the proton donor and substrate" evidence="5">
    <location>
        <position position="125"/>
    </location>
</feature>
<evidence type="ECO:0000256" key="5">
    <source>
        <dbReference type="PIRSR" id="PIRSR606710-2"/>
    </source>
</evidence>
<keyword evidence="9" id="KW-1185">Reference proteome</keyword>
<evidence type="ECO:0000313" key="9">
    <source>
        <dbReference type="Proteomes" id="UP000026249"/>
    </source>
</evidence>
<evidence type="ECO:0000313" key="8">
    <source>
        <dbReference type="EMBL" id="KAJ57051.1"/>
    </source>
</evidence>
<name>A0A037ZKT0_9RHOB</name>
<dbReference type="Gene3D" id="2.115.10.20">
    <property type="entry name" value="Glycosyl hydrolase domain, family 43"/>
    <property type="match status" value="1"/>
</dbReference>
<dbReference type="PANTHER" id="PTHR42812">
    <property type="entry name" value="BETA-XYLOSIDASE"/>
    <property type="match status" value="1"/>
</dbReference>
<dbReference type="AlphaFoldDB" id="A0A037ZKT0"/>
<comment type="similarity">
    <text evidence="1 6">Belongs to the glycosyl hydrolase 43 family.</text>
</comment>
<dbReference type="InterPro" id="IPR041542">
    <property type="entry name" value="GH43_C2"/>
</dbReference>
<dbReference type="SUPFAM" id="SSF49899">
    <property type="entry name" value="Concanavalin A-like lectins/glucanases"/>
    <property type="match status" value="1"/>
</dbReference>
<dbReference type="InterPro" id="IPR023296">
    <property type="entry name" value="Glyco_hydro_beta-prop_sf"/>
</dbReference>
<dbReference type="InterPro" id="IPR051795">
    <property type="entry name" value="Glycosyl_Hydrlase_43"/>
</dbReference>
<dbReference type="InterPro" id="IPR013320">
    <property type="entry name" value="ConA-like_dom_sf"/>
</dbReference>
<feature type="domain" description="Beta-xylosidase C-terminal Concanavalin A-like" evidence="7">
    <location>
        <begin position="320"/>
        <end position="518"/>
    </location>
</feature>
<feature type="active site" description="Proton donor" evidence="4">
    <location>
        <position position="187"/>
    </location>
</feature>
<dbReference type="CDD" id="cd09000">
    <property type="entry name" value="GH43_SXA-like"/>
    <property type="match status" value="1"/>
</dbReference>
<accession>A0A037ZKT0</accession>